<dbReference type="OrthoDB" id="433602at2"/>
<dbReference type="STRING" id="1920490.GCA_001895925_01787"/>
<dbReference type="Pfam" id="PF11165">
    <property type="entry name" value="DUF2949"/>
    <property type="match status" value="1"/>
</dbReference>
<sequence>MDVSTNHPLIKFLTEELLISQAAIVFALQHSEQTPTLLPMILWKYGFVTLSQLDEIFDWLEHYGSSEN</sequence>
<dbReference type="RefSeq" id="WP_073074221.1">
    <property type="nucleotide sequence ID" value="NZ_MPPI01000032.1"/>
</dbReference>
<accession>A0A2T1DAG5</accession>
<reference evidence="1 2" key="2">
    <citation type="submission" date="2018-03" db="EMBL/GenBank/DDBJ databases">
        <title>The ancient ancestry and fast evolution of plastids.</title>
        <authorList>
            <person name="Moore K.R."/>
            <person name="Magnabosco C."/>
            <person name="Momper L."/>
            <person name="Gold D.A."/>
            <person name="Bosak T."/>
            <person name="Fournier G.P."/>
        </authorList>
    </citation>
    <scope>NUCLEOTIDE SEQUENCE [LARGE SCALE GENOMIC DNA]</scope>
    <source>
        <strain evidence="1 2">ULC007</strain>
    </source>
</reference>
<protein>
    <submittedName>
        <fullName evidence="1">DUF2949 domain-containing protein</fullName>
    </submittedName>
</protein>
<keyword evidence="2" id="KW-1185">Reference proteome</keyword>
<dbReference type="AlphaFoldDB" id="A0A2T1DAG5"/>
<evidence type="ECO:0000313" key="1">
    <source>
        <dbReference type="EMBL" id="PSB17457.1"/>
    </source>
</evidence>
<reference evidence="1 2" key="1">
    <citation type="submission" date="2018-02" db="EMBL/GenBank/DDBJ databases">
        <authorList>
            <person name="Cohen D.B."/>
            <person name="Kent A.D."/>
        </authorList>
    </citation>
    <scope>NUCLEOTIDE SEQUENCE [LARGE SCALE GENOMIC DNA]</scope>
    <source>
        <strain evidence="1 2">ULC007</strain>
    </source>
</reference>
<organism evidence="1 2">
    <name type="scientific">Phormidesmis priestleyi ULC007</name>
    <dbReference type="NCBI Taxonomy" id="1920490"/>
    <lineage>
        <taxon>Bacteria</taxon>
        <taxon>Bacillati</taxon>
        <taxon>Cyanobacteriota</taxon>
        <taxon>Cyanophyceae</taxon>
        <taxon>Leptolyngbyales</taxon>
        <taxon>Leptolyngbyaceae</taxon>
        <taxon>Phormidesmis</taxon>
    </lineage>
</organism>
<dbReference type="EMBL" id="PVWG01000028">
    <property type="protein sequence ID" value="PSB17457.1"/>
    <property type="molecule type" value="Genomic_DNA"/>
</dbReference>
<dbReference type="Proteomes" id="UP000238634">
    <property type="component" value="Unassembled WGS sequence"/>
</dbReference>
<gene>
    <name evidence="1" type="ORF">C7B65_18745</name>
</gene>
<dbReference type="InterPro" id="IPR021336">
    <property type="entry name" value="DUF2949"/>
</dbReference>
<evidence type="ECO:0000313" key="2">
    <source>
        <dbReference type="Proteomes" id="UP000238634"/>
    </source>
</evidence>
<comment type="caution">
    <text evidence="1">The sequence shown here is derived from an EMBL/GenBank/DDBJ whole genome shotgun (WGS) entry which is preliminary data.</text>
</comment>
<proteinExistence type="predicted"/>
<name>A0A2T1DAG5_9CYAN</name>